<proteinExistence type="predicted"/>
<gene>
    <name evidence="2" type="ORF">SAMN05421545_1062</name>
</gene>
<keyword evidence="1" id="KW-0732">Signal</keyword>
<dbReference type="EMBL" id="FTNM01000001">
    <property type="protein sequence ID" value="SIQ68821.1"/>
    <property type="molecule type" value="Genomic_DNA"/>
</dbReference>
<name>A0A1N6UTG6_9BACT</name>
<sequence length="229" mass="25382">MLLALRALLPFSLALLFGCSSTETDTSTEGAAAGIALTETGAHAVTRSKVPFLWREQAYDASLHDSISIITIDQKLAEELTDAERAALGYVTTFIGSECDWDGKANPEFSNLKCKTLSALKLGYQCSIEHLGFLQHWFRNDQEVLIQLASCPRIPFTASSQQTFDEIYLTTQGDTINVWFSASGVNLPMNATWEWTEENIFLAQDDAISLVRTNKSEVIRSELKFDEGL</sequence>
<evidence type="ECO:0000256" key="1">
    <source>
        <dbReference type="SAM" id="SignalP"/>
    </source>
</evidence>
<dbReference type="Proteomes" id="UP000185924">
    <property type="component" value="Unassembled WGS sequence"/>
</dbReference>
<evidence type="ECO:0000313" key="3">
    <source>
        <dbReference type="Proteomes" id="UP000185924"/>
    </source>
</evidence>
<accession>A0A1N6UTG6</accession>
<organism evidence="2 3">
    <name type="scientific">Pontibacter lucknowensis</name>
    <dbReference type="NCBI Taxonomy" id="1077936"/>
    <lineage>
        <taxon>Bacteria</taxon>
        <taxon>Pseudomonadati</taxon>
        <taxon>Bacteroidota</taxon>
        <taxon>Cytophagia</taxon>
        <taxon>Cytophagales</taxon>
        <taxon>Hymenobacteraceae</taxon>
        <taxon>Pontibacter</taxon>
    </lineage>
</organism>
<dbReference type="STRING" id="1077936.SAMN05421545_1062"/>
<evidence type="ECO:0000313" key="2">
    <source>
        <dbReference type="EMBL" id="SIQ68821.1"/>
    </source>
</evidence>
<feature type="chain" id="PRO_5013383222" description="Lipoprotein" evidence="1">
    <location>
        <begin position="23"/>
        <end position="229"/>
    </location>
</feature>
<feature type="signal peptide" evidence="1">
    <location>
        <begin position="1"/>
        <end position="22"/>
    </location>
</feature>
<dbReference type="PROSITE" id="PS51257">
    <property type="entry name" value="PROKAR_LIPOPROTEIN"/>
    <property type="match status" value="1"/>
</dbReference>
<keyword evidence="3" id="KW-1185">Reference proteome</keyword>
<reference evidence="3" key="1">
    <citation type="submission" date="2017-01" db="EMBL/GenBank/DDBJ databases">
        <authorList>
            <person name="Varghese N."/>
            <person name="Submissions S."/>
        </authorList>
    </citation>
    <scope>NUCLEOTIDE SEQUENCE [LARGE SCALE GENOMIC DNA]</scope>
    <source>
        <strain evidence="3">DM9</strain>
    </source>
</reference>
<protein>
    <recommendedName>
        <fullName evidence="4">Lipoprotein</fullName>
    </recommendedName>
</protein>
<dbReference type="AlphaFoldDB" id="A0A1N6UTG6"/>
<evidence type="ECO:0008006" key="4">
    <source>
        <dbReference type="Google" id="ProtNLM"/>
    </source>
</evidence>